<evidence type="ECO:0000313" key="1">
    <source>
        <dbReference type="EMBL" id="MDW8644646.1"/>
    </source>
</evidence>
<dbReference type="RefSeq" id="WP_318825221.1">
    <property type="nucleotide sequence ID" value="NZ_CP149804.1"/>
</dbReference>
<comment type="caution">
    <text evidence="1">The sequence shown here is derived from an EMBL/GenBank/DDBJ whole genome shotgun (WGS) entry which is preliminary data.</text>
</comment>
<gene>
    <name evidence="1" type="ORF">Q7V66_00515</name>
</gene>
<organism evidence="1 2">
    <name type="scientific">Streptococcus suis</name>
    <dbReference type="NCBI Taxonomy" id="1307"/>
    <lineage>
        <taxon>Bacteria</taxon>
        <taxon>Bacillati</taxon>
        <taxon>Bacillota</taxon>
        <taxon>Bacilli</taxon>
        <taxon>Lactobacillales</taxon>
        <taxon>Streptococcaceae</taxon>
        <taxon>Streptococcus</taxon>
    </lineage>
</organism>
<protein>
    <submittedName>
        <fullName evidence="1">Uncharacterized protein</fullName>
    </submittedName>
</protein>
<dbReference type="EMBL" id="JAUTFL010000001">
    <property type="protein sequence ID" value="MDW8644646.1"/>
    <property type="molecule type" value="Genomic_DNA"/>
</dbReference>
<sequence>MKQFERIYENLDLIIFRADYIEGESVEVVVSLNDYYYLIQYMDKKGLVENSVDYTPIRISKVKKFREFLKEIKLLEWPTIKIGDKGYYDAPLIFSYGYDEEAEEGIDEAVTFDAVPSETMRRIHKELENLIDTTFGSYRFYDD</sequence>
<reference evidence="1" key="1">
    <citation type="submission" date="2023-07" db="EMBL/GenBank/DDBJ databases">
        <title>Characterization of virulence traits, antimicrobial resistance genes carried by mobile genetic elements and competence in Streptococcus suis strains isolated in France.</title>
        <authorList>
            <person name="Dechene-Tempier M."/>
            <person name="Marois-Crehan C."/>
            <person name="De Boisseson C."/>
            <person name="Lucas P."/>
            <person name="Bougeard S."/>
            <person name="Libante V."/>
            <person name="Payot S."/>
        </authorList>
    </citation>
    <scope>NUCLEOTIDE SEQUENCE</scope>
    <source>
        <strain evidence="1">1551</strain>
    </source>
</reference>
<dbReference type="AlphaFoldDB" id="A0AAJ2PEY5"/>
<name>A0AAJ2PEY5_STRSU</name>
<evidence type="ECO:0000313" key="2">
    <source>
        <dbReference type="Proteomes" id="UP001276229"/>
    </source>
</evidence>
<dbReference type="Proteomes" id="UP001276229">
    <property type="component" value="Unassembled WGS sequence"/>
</dbReference>
<accession>A0AAJ2PEY5</accession>
<proteinExistence type="predicted"/>